<dbReference type="Gene3D" id="2.60.40.10">
    <property type="entry name" value="Immunoglobulins"/>
    <property type="match status" value="2"/>
</dbReference>
<dbReference type="Proteomes" id="UP000290287">
    <property type="component" value="Unassembled WGS sequence"/>
</dbReference>
<evidence type="ECO:0000256" key="1">
    <source>
        <dbReference type="SAM" id="MobiDB-lite"/>
    </source>
</evidence>
<dbReference type="AlphaFoldDB" id="A0A4Q0YTG5"/>
<accession>A0A4Q0YTG5</accession>
<dbReference type="OrthoDB" id="5918423at2"/>
<evidence type="ECO:0000313" key="3">
    <source>
        <dbReference type="Proteomes" id="UP000290287"/>
    </source>
</evidence>
<organism evidence="2 3">
    <name type="scientific">Veronia nyctiphanis</name>
    <dbReference type="NCBI Taxonomy" id="1278244"/>
    <lineage>
        <taxon>Bacteria</taxon>
        <taxon>Pseudomonadati</taxon>
        <taxon>Pseudomonadota</taxon>
        <taxon>Gammaproteobacteria</taxon>
        <taxon>Vibrionales</taxon>
        <taxon>Vibrionaceae</taxon>
        <taxon>Veronia</taxon>
    </lineage>
</organism>
<feature type="compositionally biased region" description="Polar residues" evidence="1">
    <location>
        <begin position="1051"/>
        <end position="1063"/>
    </location>
</feature>
<sequence>MTVNTIADARYAETEAFSDGGYVVTWHSSGINGTGSGIATQRFDSEGNKVGGETVISSAASNDQDYASITVLDDDSYVVVWVNENPYNDTSDIAGQRFSKDGLPLGDQFTVNAVTGDTDDSQYLEYPDITSLPDGGFAVVWEFNDSSSDQTRIHAQRFSSEAQKVGDELIVSQLDSYTLNTRPHISASDDGKMIVTWGDDVNGSTDVLIKTYSLPTTLTFSSVAGDDFSIDSNELTDGKIAIEGKVVGDFSTTSSVTFWIGDKQVGTGEVDAAGNVTASVALSGLIGHGSLTAKLDVADAAGNTGALSTSIDYSVDSGSFLTLDPLTDNNIIDIEESEGTVDITGQYSIASVGDVIEVSVNGKTLTHTMTQEDVDAGGHFSITVDGADLAATDNVSVSIRHNGQEVVHHTHNYTVDLNDPSDVQASEADVVNTHLESAQEFPTSAYFSDGSYVVAWQSYDQDGDDYGIFAQHFDAEGNKIGSEYQLNSTTEESQFSVSITVFDDDTFMASWSNYPDSSGSPNEILGQKFNKSGEAISEEIDFEVSTDSNYQSSITELSDGGYVMTWHSYESSTPVVKSQRFDADGNKEGSEITVNTTEGARYAETEAFSDGGYVVSWHSSGFNGTGSGIATQRFDSEGNKVGGETVISSAVSNDQEYASITVLDDDSYVVVWVNENPYNDTSDIAGQRFSKDGSPLGDQFAVNAVTGDTDDSQSLDYPNITSLPDGGFAVVWEFNDSASDQTRIHAQRFSSETQKVGDEIIVTELDSYNANTRPHISASDDGKMIVTWGDDVNGSTDVLIKTFTLPVTVTSLTKIQDGTENGEESSDWPGWEINMVRESDIAIPLWLRFDDTTNGENGATYGEDYTGNIHLEFTLSNGRVIKETVSVSSDNLTVKINLPANVETIKAFAELKDDALIENTESIVLHSSMSGEDNTWKASEAAAIKDNEGPAVVQTITPDDTEITEGDDVDLSWTVTLNNASSTDTTLRLDINNVGNNGDFTADTDGVFVLLDREGNELTTVNMADASTASLTLSLNPDMPAFSLKQHLPMIQSSKAPRTSPSRQKSRIQVDGKPPQISR</sequence>
<dbReference type="EMBL" id="PEIB01000004">
    <property type="protein sequence ID" value="RXJ74005.1"/>
    <property type="molecule type" value="Genomic_DNA"/>
</dbReference>
<feature type="region of interest" description="Disordered" evidence="1">
    <location>
        <begin position="1051"/>
        <end position="1079"/>
    </location>
</feature>
<protein>
    <submittedName>
        <fullName evidence="2">Uncharacterized protein</fullName>
    </submittedName>
</protein>
<dbReference type="RefSeq" id="WP_161569564.1">
    <property type="nucleotide sequence ID" value="NZ_PEIB01000004.1"/>
</dbReference>
<gene>
    <name evidence="2" type="ORF">CS022_04965</name>
</gene>
<comment type="caution">
    <text evidence="2">The sequence shown here is derived from an EMBL/GenBank/DDBJ whole genome shotgun (WGS) entry which is preliminary data.</text>
</comment>
<name>A0A4Q0YTG5_9GAMM</name>
<keyword evidence="3" id="KW-1185">Reference proteome</keyword>
<dbReference type="InterPro" id="IPR013783">
    <property type="entry name" value="Ig-like_fold"/>
</dbReference>
<evidence type="ECO:0000313" key="2">
    <source>
        <dbReference type="EMBL" id="RXJ74005.1"/>
    </source>
</evidence>
<reference evidence="2 3" key="1">
    <citation type="submission" date="2017-10" db="EMBL/GenBank/DDBJ databases">
        <title>Nyctiphanis sp. nov., isolated from the stomach of the euphausiid Nyctiphanes simplex (Hansen, 1911) in the Gulf of California.</title>
        <authorList>
            <person name="Gomez-Gil B."/>
            <person name="Aguilar-Mendez M."/>
            <person name="Lopez-Cortes A."/>
            <person name="Gomez-Gutierrez J."/>
            <person name="Roque A."/>
            <person name="Lang E."/>
            <person name="Gonzalez-Castillo A."/>
        </authorList>
    </citation>
    <scope>NUCLEOTIDE SEQUENCE [LARGE SCALE GENOMIC DNA]</scope>
    <source>
        <strain evidence="2 3">CAIM 600</strain>
    </source>
</reference>
<proteinExistence type="predicted"/>